<dbReference type="AlphaFoldDB" id="A0A251TI09"/>
<reference evidence="1" key="3">
    <citation type="submission" date="2020-06" db="EMBL/GenBank/DDBJ databases">
        <title>Helianthus annuus Genome sequencing and assembly Release 2.</title>
        <authorList>
            <person name="Gouzy J."/>
            <person name="Langlade N."/>
            <person name="Munos S."/>
        </authorList>
    </citation>
    <scope>NUCLEOTIDE SEQUENCE</scope>
    <source>
        <tissue evidence="1">Leaves</tissue>
    </source>
</reference>
<gene>
    <name evidence="2" type="ORF">HannXRQ_Chr10g0288581</name>
    <name evidence="1" type="ORF">HanXRQr2_Chr10g0428721</name>
</gene>
<evidence type="ECO:0000313" key="1">
    <source>
        <dbReference type="EMBL" id="KAF5785443.1"/>
    </source>
</evidence>
<accession>A0A251TI09</accession>
<sequence>MINFKVTPKNLSCNFILIMQTQVNQRMIMSPSVVGLDMAPFPHIKPHGALKHHYGRRYGGFIIYPVICIAPDTMVALPHTYISIIEGII</sequence>
<reference evidence="2" key="2">
    <citation type="submission" date="2017-02" db="EMBL/GenBank/DDBJ databases">
        <title>Sunflower complete genome.</title>
        <authorList>
            <person name="Langlade N."/>
            <person name="Munos S."/>
        </authorList>
    </citation>
    <scope>NUCLEOTIDE SEQUENCE [LARGE SCALE GENOMIC DNA]</scope>
    <source>
        <tissue evidence="2">Leaves</tissue>
    </source>
</reference>
<proteinExistence type="predicted"/>
<dbReference type="Gramene" id="mRNA:HanXRQr2_Chr10g0428721">
    <property type="protein sequence ID" value="mRNA:HanXRQr2_Chr10g0428721"/>
    <property type="gene ID" value="HanXRQr2_Chr10g0428721"/>
</dbReference>
<evidence type="ECO:0000313" key="3">
    <source>
        <dbReference type="Proteomes" id="UP000215914"/>
    </source>
</evidence>
<organism evidence="2 3">
    <name type="scientific">Helianthus annuus</name>
    <name type="common">Common sunflower</name>
    <dbReference type="NCBI Taxonomy" id="4232"/>
    <lineage>
        <taxon>Eukaryota</taxon>
        <taxon>Viridiplantae</taxon>
        <taxon>Streptophyta</taxon>
        <taxon>Embryophyta</taxon>
        <taxon>Tracheophyta</taxon>
        <taxon>Spermatophyta</taxon>
        <taxon>Magnoliopsida</taxon>
        <taxon>eudicotyledons</taxon>
        <taxon>Gunneridae</taxon>
        <taxon>Pentapetalae</taxon>
        <taxon>asterids</taxon>
        <taxon>campanulids</taxon>
        <taxon>Asterales</taxon>
        <taxon>Asteraceae</taxon>
        <taxon>Asteroideae</taxon>
        <taxon>Heliantheae alliance</taxon>
        <taxon>Heliantheae</taxon>
        <taxon>Helianthus</taxon>
    </lineage>
</organism>
<dbReference type="Proteomes" id="UP000215914">
    <property type="component" value="Chromosome 10"/>
</dbReference>
<evidence type="ECO:0000313" key="2">
    <source>
        <dbReference type="EMBL" id="OTG10524.1"/>
    </source>
</evidence>
<keyword evidence="3" id="KW-1185">Reference proteome</keyword>
<reference evidence="1 3" key="1">
    <citation type="journal article" date="2017" name="Nature">
        <title>The sunflower genome provides insights into oil metabolism, flowering and Asterid evolution.</title>
        <authorList>
            <person name="Badouin H."/>
            <person name="Gouzy J."/>
            <person name="Grassa C.J."/>
            <person name="Murat F."/>
            <person name="Staton S.E."/>
            <person name="Cottret L."/>
            <person name="Lelandais-Briere C."/>
            <person name="Owens G.L."/>
            <person name="Carrere S."/>
            <person name="Mayjonade B."/>
            <person name="Legrand L."/>
            <person name="Gill N."/>
            <person name="Kane N.C."/>
            <person name="Bowers J.E."/>
            <person name="Hubner S."/>
            <person name="Bellec A."/>
            <person name="Berard A."/>
            <person name="Berges H."/>
            <person name="Blanchet N."/>
            <person name="Boniface M.C."/>
            <person name="Brunel D."/>
            <person name="Catrice O."/>
            <person name="Chaidir N."/>
            <person name="Claudel C."/>
            <person name="Donnadieu C."/>
            <person name="Faraut T."/>
            <person name="Fievet G."/>
            <person name="Helmstetter N."/>
            <person name="King M."/>
            <person name="Knapp S.J."/>
            <person name="Lai Z."/>
            <person name="Le Paslier M.C."/>
            <person name="Lippi Y."/>
            <person name="Lorenzon L."/>
            <person name="Mandel J.R."/>
            <person name="Marage G."/>
            <person name="Marchand G."/>
            <person name="Marquand E."/>
            <person name="Bret-Mestries E."/>
            <person name="Morien E."/>
            <person name="Nambeesan S."/>
            <person name="Nguyen T."/>
            <person name="Pegot-Espagnet P."/>
            <person name="Pouilly N."/>
            <person name="Raftis F."/>
            <person name="Sallet E."/>
            <person name="Schiex T."/>
            <person name="Thomas J."/>
            <person name="Vandecasteele C."/>
            <person name="Vares D."/>
            <person name="Vear F."/>
            <person name="Vautrin S."/>
            <person name="Crespi M."/>
            <person name="Mangin B."/>
            <person name="Burke J.M."/>
            <person name="Salse J."/>
            <person name="Munos S."/>
            <person name="Vincourt P."/>
            <person name="Rieseberg L.H."/>
            <person name="Langlade N.B."/>
        </authorList>
    </citation>
    <scope>NUCLEOTIDE SEQUENCE [LARGE SCALE GENOMIC DNA]</scope>
    <source>
        <strain evidence="3">cv. SF193</strain>
        <tissue evidence="1">Leaves</tissue>
    </source>
</reference>
<dbReference type="EMBL" id="CM007899">
    <property type="protein sequence ID" value="OTG10524.1"/>
    <property type="molecule type" value="Genomic_DNA"/>
</dbReference>
<name>A0A251TI09_HELAN</name>
<dbReference type="InParanoid" id="A0A251TI09"/>
<dbReference type="EMBL" id="MNCJ02000325">
    <property type="protein sequence ID" value="KAF5785443.1"/>
    <property type="molecule type" value="Genomic_DNA"/>
</dbReference>
<protein>
    <submittedName>
        <fullName evidence="2">Uncharacterized protein</fullName>
    </submittedName>
</protein>